<keyword evidence="1" id="KW-0812">Transmembrane</keyword>
<keyword evidence="2" id="KW-0732">Signal</keyword>
<feature type="transmembrane region" description="Helical" evidence="1">
    <location>
        <begin position="134"/>
        <end position="153"/>
    </location>
</feature>
<dbReference type="Gene3D" id="2.60.120.10">
    <property type="entry name" value="Jelly Rolls"/>
    <property type="match status" value="1"/>
</dbReference>
<accession>A0A8J2SCY7</accession>
<organism evidence="3 4">
    <name type="scientific">Pelagomonas calceolata</name>
    <dbReference type="NCBI Taxonomy" id="35677"/>
    <lineage>
        <taxon>Eukaryota</taxon>
        <taxon>Sar</taxon>
        <taxon>Stramenopiles</taxon>
        <taxon>Ochrophyta</taxon>
        <taxon>Pelagophyceae</taxon>
        <taxon>Pelagomonadales</taxon>
        <taxon>Pelagomonadaceae</taxon>
        <taxon>Pelagomonas</taxon>
    </lineage>
</organism>
<protein>
    <recommendedName>
        <fullName evidence="5">Store-operated calcium entry-associated regulatory factor</fullName>
    </recommendedName>
</protein>
<comment type="caution">
    <text evidence="3">The sequence shown here is derived from an EMBL/GenBank/DDBJ whole genome shotgun (WGS) entry which is preliminary data.</text>
</comment>
<name>A0A8J2SCY7_9STRA</name>
<dbReference type="Proteomes" id="UP000789595">
    <property type="component" value="Unassembled WGS sequence"/>
</dbReference>
<evidence type="ECO:0000313" key="4">
    <source>
        <dbReference type="Proteomes" id="UP000789595"/>
    </source>
</evidence>
<dbReference type="AlphaFoldDB" id="A0A8J2SCY7"/>
<dbReference type="EMBL" id="CAKKNE010000001">
    <property type="protein sequence ID" value="CAH0365401.1"/>
    <property type="molecule type" value="Genomic_DNA"/>
</dbReference>
<evidence type="ECO:0000256" key="1">
    <source>
        <dbReference type="SAM" id="Phobius"/>
    </source>
</evidence>
<gene>
    <name evidence="3" type="ORF">PECAL_1P18410</name>
</gene>
<evidence type="ECO:0000256" key="2">
    <source>
        <dbReference type="SAM" id="SignalP"/>
    </source>
</evidence>
<keyword evidence="1" id="KW-0472">Membrane</keyword>
<evidence type="ECO:0008006" key="5">
    <source>
        <dbReference type="Google" id="ProtNLM"/>
    </source>
</evidence>
<dbReference type="InterPro" id="IPR014710">
    <property type="entry name" value="RmlC-like_jellyroll"/>
</dbReference>
<keyword evidence="4" id="KW-1185">Reference proteome</keyword>
<feature type="signal peptide" evidence="2">
    <location>
        <begin position="1"/>
        <end position="17"/>
    </location>
</feature>
<proteinExistence type="predicted"/>
<reference evidence="3" key="1">
    <citation type="submission" date="2021-11" db="EMBL/GenBank/DDBJ databases">
        <authorList>
            <consortium name="Genoscope - CEA"/>
            <person name="William W."/>
        </authorList>
    </citation>
    <scope>NUCLEOTIDE SEQUENCE</scope>
</reference>
<keyword evidence="1" id="KW-1133">Transmembrane helix</keyword>
<feature type="chain" id="PRO_5035159146" description="Store-operated calcium entry-associated regulatory factor" evidence="2">
    <location>
        <begin position="18"/>
        <end position="156"/>
    </location>
</feature>
<sequence>MQSLIAVALLLMAPAAALTPPTPARARPRTALRSIKVTYIEPDAAAEMGVREWPFSDRKDGAEETVPAGAQRYVLKGTGTVECSDYAGGVADDEAQTVGPGSLVECEAQTNLRWRCEEGQFTVLTPSFEDWTEYLSTVAILILFFGFLLANAGSFG</sequence>
<evidence type="ECO:0000313" key="3">
    <source>
        <dbReference type="EMBL" id="CAH0365401.1"/>
    </source>
</evidence>